<organism evidence="1 2">
    <name type="scientific">Sporotomaculum syntrophicum</name>
    <dbReference type="NCBI Taxonomy" id="182264"/>
    <lineage>
        <taxon>Bacteria</taxon>
        <taxon>Bacillati</taxon>
        <taxon>Bacillota</taxon>
        <taxon>Clostridia</taxon>
        <taxon>Eubacteriales</taxon>
        <taxon>Desulfallaceae</taxon>
        <taxon>Sporotomaculum</taxon>
    </lineage>
</organism>
<dbReference type="AlphaFoldDB" id="A0A9D2WNE9"/>
<evidence type="ECO:0000313" key="1">
    <source>
        <dbReference type="EMBL" id="KAF1083692.1"/>
    </source>
</evidence>
<comment type="caution">
    <text evidence="1">The sequence shown here is derived from an EMBL/GenBank/DDBJ whole genome shotgun (WGS) entry which is preliminary data.</text>
</comment>
<reference evidence="1" key="1">
    <citation type="submission" date="2016-02" db="EMBL/GenBank/DDBJ databases">
        <title>Draft Genome Sequence of Sporotomaculum syntrophicum Strain FB, a Syntrophic Benzoate Degrader.</title>
        <authorList>
            <person name="Nobu M.K."/>
            <person name="Narihiro T."/>
            <person name="Qiu Y.-L."/>
            <person name="Ohashi A."/>
            <person name="Liu W.-T."/>
            <person name="Yuji S."/>
        </authorList>
    </citation>
    <scope>NUCLEOTIDE SEQUENCE</scope>
    <source>
        <strain evidence="1">FB</strain>
    </source>
</reference>
<dbReference type="RefSeq" id="WP_161823406.1">
    <property type="nucleotide sequence ID" value="NZ_LSRS01000032.1"/>
</dbReference>
<dbReference type="Proteomes" id="UP000798488">
    <property type="component" value="Unassembled WGS sequence"/>
</dbReference>
<gene>
    <name evidence="1" type="ORF">SPSYN_03149</name>
</gene>
<name>A0A9D2WNE9_9FIRM</name>
<dbReference type="EMBL" id="LSRS01000032">
    <property type="protein sequence ID" value="KAF1083692.1"/>
    <property type="molecule type" value="Genomic_DNA"/>
</dbReference>
<dbReference type="OrthoDB" id="9964819at2"/>
<keyword evidence="2" id="KW-1185">Reference proteome</keyword>
<protein>
    <submittedName>
        <fullName evidence="1">Uncharacterized protein</fullName>
    </submittedName>
</protein>
<accession>A0A9D2WNE9</accession>
<evidence type="ECO:0000313" key="2">
    <source>
        <dbReference type="Proteomes" id="UP000798488"/>
    </source>
</evidence>
<proteinExistence type="predicted"/>
<sequence>MNAHTKSLLERVLSSINLYEQRKMNEKELMQDIEGTCGAIEEHDIQSQLNSFVVKIEESLYLYDVAEGKKFLLEEIQKIKDSLLEQLN</sequence>